<keyword evidence="2" id="KW-1185">Reference proteome</keyword>
<comment type="caution">
    <text evidence="1">The sequence shown here is derived from an EMBL/GenBank/DDBJ whole genome shotgun (WGS) entry which is preliminary data.</text>
</comment>
<evidence type="ECO:0000313" key="1">
    <source>
        <dbReference type="EMBL" id="KAL0922606.1"/>
    </source>
</evidence>
<dbReference type="Proteomes" id="UP001552299">
    <property type="component" value="Unassembled WGS sequence"/>
</dbReference>
<reference evidence="1 2" key="1">
    <citation type="journal article" date="2024" name="Plant Biotechnol. J.">
        <title>Dendrobium thyrsiflorum genome and its molecular insights into genes involved in important horticultural traits.</title>
        <authorList>
            <person name="Chen B."/>
            <person name="Wang J.Y."/>
            <person name="Zheng P.J."/>
            <person name="Li K.L."/>
            <person name="Liang Y.M."/>
            <person name="Chen X.F."/>
            <person name="Zhang C."/>
            <person name="Zhao X."/>
            <person name="He X."/>
            <person name="Zhang G.Q."/>
            <person name="Liu Z.J."/>
            <person name="Xu Q."/>
        </authorList>
    </citation>
    <scope>NUCLEOTIDE SEQUENCE [LARGE SCALE GENOMIC DNA]</scope>
    <source>
        <strain evidence="1">GZMU011</strain>
    </source>
</reference>
<accession>A0ABD0VD95</accession>
<proteinExistence type="predicted"/>
<evidence type="ECO:0000313" key="2">
    <source>
        <dbReference type="Proteomes" id="UP001552299"/>
    </source>
</evidence>
<protein>
    <submittedName>
        <fullName evidence="1">Uncharacterized protein</fullName>
    </submittedName>
</protein>
<gene>
    <name evidence="1" type="ORF">M5K25_006604</name>
</gene>
<organism evidence="1 2">
    <name type="scientific">Dendrobium thyrsiflorum</name>
    <name type="common">Pinecone-like raceme dendrobium</name>
    <name type="synonym">Orchid</name>
    <dbReference type="NCBI Taxonomy" id="117978"/>
    <lineage>
        <taxon>Eukaryota</taxon>
        <taxon>Viridiplantae</taxon>
        <taxon>Streptophyta</taxon>
        <taxon>Embryophyta</taxon>
        <taxon>Tracheophyta</taxon>
        <taxon>Spermatophyta</taxon>
        <taxon>Magnoliopsida</taxon>
        <taxon>Liliopsida</taxon>
        <taxon>Asparagales</taxon>
        <taxon>Orchidaceae</taxon>
        <taxon>Epidendroideae</taxon>
        <taxon>Malaxideae</taxon>
        <taxon>Dendrobiinae</taxon>
        <taxon>Dendrobium</taxon>
    </lineage>
</organism>
<dbReference type="EMBL" id="JANQDX010000006">
    <property type="protein sequence ID" value="KAL0922606.1"/>
    <property type="molecule type" value="Genomic_DNA"/>
</dbReference>
<dbReference type="AlphaFoldDB" id="A0ABD0VD95"/>
<sequence>MGDEVWKDCSRQITEKCNDSSDFLTAQFCARQSALDKGSALALFLTQALRLPFTQVITVLVII</sequence>
<name>A0ABD0VD95_DENTH</name>